<evidence type="ECO:0000256" key="6">
    <source>
        <dbReference type="ARBA" id="ARBA00022448"/>
    </source>
</evidence>
<keyword evidence="7" id="KW-0679">Respiratory chain</keyword>
<evidence type="ECO:0000256" key="2">
    <source>
        <dbReference type="ARBA" id="ARBA00004448"/>
    </source>
</evidence>
<organism evidence="22">
    <name type="scientific">Sivaloka damnosus</name>
    <name type="common">Plant hopper</name>
    <dbReference type="NCBI Taxonomy" id="568780"/>
    <lineage>
        <taxon>Eukaryota</taxon>
        <taxon>Metazoa</taxon>
        <taxon>Ecdysozoa</taxon>
        <taxon>Arthropoda</taxon>
        <taxon>Hexapoda</taxon>
        <taxon>Insecta</taxon>
        <taxon>Pterygota</taxon>
        <taxon>Neoptera</taxon>
        <taxon>Paraneoptera</taxon>
        <taxon>Hemiptera</taxon>
        <taxon>Auchenorrhyncha</taxon>
        <taxon>Fulgoroidea</taxon>
        <taxon>Issidae</taxon>
        <taxon>Issinae</taxon>
        <taxon>Sivaloka</taxon>
    </lineage>
</organism>
<keyword evidence="12 19" id="KW-1133">Transmembrane helix</keyword>
<keyword evidence="15 22" id="KW-0496">Mitochondrion</keyword>
<evidence type="ECO:0000256" key="14">
    <source>
        <dbReference type="ARBA" id="ARBA00023075"/>
    </source>
</evidence>
<keyword evidence="13" id="KW-0520">NAD</keyword>
<sequence length="321" mass="37084">MKMNLTKMMMITTMMLSTLMTVSSNSLLISWMSLEINTMTFIPLMTKSKKMSDQTMKYFIIQSISSSLMFMSIMMNSMIETPLEESMLFMVSMLMKMGIMPFHLWMPSLMKAMSWMNCMIMTTMQKISPTIMITQVMSIKMILPFMILSLIMGPMSNLNQTSTKKIMAFSSISNSSWMIMSNYISKFQFSMFVFIYSTLNILTMNILKKMNSTFINQMMTKSNFYKLNLSTNLFSMSGMPPFLGFIPKWIILQSSIQVSMTMLISMILSSMISTYIYLSMMKPMMMNMISSLKNKKEKKKNFLDISINLVGTPMMIVLKTN</sequence>
<proteinExistence type="inferred from homology"/>
<name>D8KZG2_SIVDA</name>
<protein>
    <recommendedName>
        <fullName evidence="5">NADH-ubiquinone oxidoreductase chain 2</fullName>
        <ecNumber evidence="4">7.1.1.2</ecNumber>
    </recommendedName>
    <alternativeName>
        <fullName evidence="17">NADH dehydrogenase subunit 2</fullName>
    </alternativeName>
</protein>
<keyword evidence="16 19" id="KW-0472">Membrane</keyword>
<evidence type="ECO:0000256" key="5">
    <source>
        <dbReference type="ARBA" id="ARBA00021008"/>
    </source>
</evidence>
<evidence type="ECO:0000256" key="12">
    <source>
        <dbReference type="ARBA" id="ARBA00022989"/>
    </source>
</evidence>
<evidence type="ECO:0000256" key="16">
    <source>
        <dbReference type="ARBA" id="ARBA00023136"/>
    </source>
</evidence>
<feature type="chain" id="PRO_5003116853" description="NADH-ubiquinone oxidoreductase chain 2" evidence="20">
    <location>
        <begin position="25"/>
        <end position="321"/>
    </location>
</feature>
<geneLocation type="mitochondrion" evidence="22"/>
<feature type="transmembrane region" description="Helical" evidence="19">
    <location>
        <begin position="258"/>
        <end position="280"/>
    </location>
</feature>
<evidence type="ECO:0000256" key="15">
    <source>
        <dbReference type="ARBA" id="ARBA00023128"/>
    </source>
</evidence>
<evidence type="ECO:0000256" key="3">
    <source>
        <dbReference type="ARBA" id="ARBA00007012"/>
    </source>
</evidence>
<evidence type="ECO:0000259" key="21">
    <source>
        <dbReference type="Pfam" id="PF00361"/>
    </source>
</evidence>
<comment type="subcellular location">
    <subcellularLocation>
        <location evidence="2">Mitochondrion inner membrane</location>
        <topology evidence="2">Multi-pass membrane protein</topology>
    </subcellularLocation>
</comment>
<dbReference type="InterPro" id="IPR001750">
    <property type="entry name" value="ND/Mrp_TM"/>
</dbReference>
<accession>D8KZG2</accession>
<evidence type="ECO:0000256" key="9">
    <source>
        <dbReference type="ARBA" id="ARBA00022792"/>
    </source>
</evidence>
<comment type="similarity">
    <text evidence="3">Belongs to the complex I subunit 2 family.</text>
</comment>
<dbReference type="AlphaFoldDB" id="D8KZG2"/>
<evidence type="ECO:0000256" key="10">
    <source>
        <dbReference type="ARBA" id="ARBA00022967"/>
    </source>
</evidence>
<keyword evidence="8 19" id="KW-0812">Transmembrane</keyword>
<keyword evidence="10" id="KW-1278">Translocase</keyword>
<comment type="catalytic activity">
    <reaction evidence="18">
        <text>a ubiquinone + NADH + 5 H(+)(in) = a ubiquinol + NAD(+) + 4 H(+)(out)</text>
        <dbReference type="Rhea" id="RHEA:29091"/>
        <dbReference type="Rhea" id="RHEA-COMP:9565"/>
        <dbReference type="Rhea" id="RHEA-COMP:9566"/>
        <dbReference type="ChEBI" id="CHEBI:15378"/>
        <dbReference type="ChEBI" id="CHEBI:16389"/>
        <dbReference type="ChEBI" id="CHEBI:17976"/>
        <dbReference type="ChEBI" id="CHEBI:57540"/>
        <dbReference type="ChEBI" id="CHEBI:57945"/>
        <dbReference type="EC" id="7.1.1.2"/>
    </reaction>
</comment>
<keyword evidence="6" id="KW-0813">Transport</keyword>
<dbReference type="GO" id="GO:0006120">
    <property type="term" value="P:mitochondrial electron transport, NADH to ubiquinone"/>
    <property type="evidence" value="ECO:0007669"/>
    <property type="project" value="TreeGrafter"/>
</dbReference>
<evidence type="ECO:0000256" key="18">
    <source>
        <dbReference type="ARBA" id="ARBA00049551"/>
    </source>
</evidence>
<feature type="transmembrane region" description="Helical" evidence="19">
    <location>
        <begin position="227"/>
        <end position="246"/>
    </location>
</feature>
<feature type="signal peptide" evidence="20">
    <location>
        <begin position="1"/>
        <end position="24"/>
    </location>
</feature>
<keyword evidence="14" id="KW-0830">Ubiquinone</keyword>
<evidence type="ECO:0000313" key="22">
    <source>
        <dbReference type="EMBL" id="ACI95012.1"/>
    </source>
</evidence>
<keyword evidence="9" id="KW-0999">Mitochondrion inner membrane</keyword>
<evidence type="ECO:0000256" key="19">
    <source>
        <dbReference type="SAM" id="Phobius"/>
    </source>
</evidence>
<evidence type="ECO:0000256" key="17">
    <source>
        <dbReference type="ARBA" id="ARBA00031028"/>
    </source>
</evidence>
<dbReference type="Pfam" id="PF00361">
    <property type="entry name" value="Proton_antipo_M"/>
    <property type="match status" value="1"/>
</dbReference>
<keyword evidence="20" id="KW-0732">Signal</keyword>
<dbReference type="GO" id="GO:0005743">
    <property type="term" value="C:mitochondrial inner membrane"/>
    <property type="evidence" value="ECO:0007669"/>
    <property type="project" value="UniProtKB-SubCell"/>
</dbReference>
<gene>
    <name evidence="22" type="primary">nad2</name>
</gene>
<dbReference type="EMBL" id="FJ360694">
    <property type="protein sequence ID" value="ACI95012.1"/>
    <property type="molecule type" value="Genomic_DNA"/>
</dbReference>
<reference evidence="22" key="1">
    <citation type="journal article" date="2010" name="J. Insect Sci.">
        <title>The complete mitochondrial genome sequence of the planthopper, Sivaloka damnosus.</title>
        <authorList>
            <person name="Song N."/>
            <person name="Liang A.P."/>
            <person name="Ma C."/>
        </authorList>
    </citation>
    <scope>NUCLEOTIDE SEQUENCE</scope>
</reference>
<evidence type="ECO:0000256" key="11">
    <source>
        <dbReference type="ARBA" id="ARBA00022982"/>
    </source>
</evidence>
<evidence type="ECO:0000256" key="13">
    <source>
        <dbReference type="ARBA" id="ARBA00023027"/>
    </source>
</evidence>
<dbReference type="EC" id="7.1.1.2" evidence="4"/>
<evidence type="ECO:0000256" key="4">
    <source>
        <dbReference type="ARBA" id="ARBA00012944"/>
    </source>
</evidence>
<dbReference type="PANTHER" id="PTHR46552">
    <property type="entry name" value="NADH-UBIQUINONE OXIDOREDUCTASE CHAIN 2"/>
    <property type="match status" value="1"/>
</dbReference>
<dbReference type="GO" id="GO:0008137">
    <property type="term" value="F:NADH dehydrogenase (ubiquinone) activity"/>
    <property type="evidence" value="ECO:0007669"/>
    <property type="project" value="UniProtKB-EC"/>
</dbReference>
<dbReference type="PANTHER" id="PTHR46552:SF1">
    <property type="entry name" value="NADH-UBIQUINONE OXIDOREDUCTASE CHAIN 2"/>
    <property type="match status" value="1"/>
</dbReference>
<feature type="domain" description="NADH:quinone oxidoreductase/Mrp antiporter transmembrane" evidence="21">
    <location>
        <begin position="24"/>
        <end position="272"/>
    </location>
</feature>
<evidence type="ECO:0000256" key="7">
    <source>
        <dbReference type="ARBA" id="ARBA00022660"/>
    </source>
</evidence>
<comment type="function">
    <text evidence="1">Core subunit of the mitochondrial membrane respiratory chain NADH dehydrogenase (Complex I) that is believed to belong to the minimal assembly required for catalysis. Complex I functions in the transfer of electrons from NADH to the respiratory chain. The immediate electron acceptor for the enzyme is believed to be ubiquinone.</text>
</comment>
<evidence type="ECO:0000256" key="20">
    <source>
        <dbReference type="SAM" id="SignalP"/>
    </source>
</evidence>
<dbReference type="InterPro" id="IPR050175">
    <property type="entry name" value="Complex_I_Subunit_2"/>
</dbReference>
<keyword evidence="11" id="KW-0249">Electron transport</keyword>
<evidence type="ECO:0000256" key="1">
    <source>
        <dbReference type="ARBA" id="ARBA00003257"/>
    </source>
</evidence>
<evidence type="ECO:0000256" key="8">
    <source>
        <dbReference type="ARBA" id="ARBA00022692"/>
    </source>
</evidence>
<feature type="transmembrane region" description="Helical" evidence="19">
    <location>
        <begin position="187"/>
        <end position="207"/>
    </location>
</feature>